<protein>
    <submittedName>
        <fullName evidence="2">Uncharacterized protein</fullName>
    </submittedName>
</protein>
<accession>A0AAD5R9G7</accession>
<comment type="caution">
    <text evidence="2">The sequence shown here is derived from an EMBL/GenBank/DDBJ whole genome shotgun (WGS) entry which is preliminary data.</text>
</comment>
<evidence type="ECO:0000256" key="1">
    <source>
        <dbReference type="SAM" id="MobiDB-lite"/>
    </source>
</evidence>
<dbReference type="Proteomes" id="UP001196413">
    <property type="component" value="Unassembled WGS sequence"/>
</dbReference>
<organism evidence="2 3">
    <name type="scientific">Parelaphostrongylus tenuis</name>
    <name type="common">Meningeal worm</name>
    <dbReference type="NCBI Taxonomy" id="148309"/>
    <lineage>
        <taxon>Eukaryota</taxon>
        <taxon>Metazoa</taxon>
        <taxon>Ecdysozoa</taxon>
        <taxon>Nematoda</taxon>
        <taxon>Chromadorea</taxon>
        <taxon>Rhabditida</taxon>
        <taxon>Rhabditina</taxon>
        <taxon>Rhabditomorpha</taxon>
        <taxon>Strongyloidea</taxon>
        <taxon>Metastrongylidae</taxon>
        <taxon>Parelaphostrongylus</taxon>
    </lineage>
</organism>
<feature type="compositionally biased region" description="Polar residues" evidence="1">
    <location>
        <begin position="30"/>
        <end position="40"/>
    </location>
</feature>
<name>A0AAD5R9G7_PARTN</name>
<reference evidence="2" key="1">
    <citation type="submission" date="2021-06" db="EMBL/GenBank/DDBJ databases">
        <title>Parelaphostrongylus tenuis whole genome reference sequence.</title>
        <authorList>
            <person name="Garwood T.J."/>
            <person name="Larsen P.A."/>
            <person name="Fountain-Jones N.M."/>
            <person name="Garbe J.R."/>
            <person name="Macchietto M.G."/>
            <person name="Kania S.A."/>
            <person name="Gerhold R.W."/>
            <person name="Richards J.E."/>
            <person name="Wolf T.M."/>
        </authorList>
    </citation>
    <scope>NUCLEOTIDE SEQUENCE</scope>
    <source>
        <strain evidence="2">MNPRO001-30</strain>
        <tissue evidence="2">Meninges</tissue>
    </source>
</reference>
<dbReference type="EMBL" id="JAHQIW010007073">
    <property type="protein sequence ID" value="KAJ1371964.1"/>
    <property type="molecule type" value="Genomic_DNA"/>
</dbReference>
<sequence length="100" mass="11327">MFRTASVLRKEREGRIIELGTQNSHVQWLGKCSTSGSNDRSNGKMRSRSFDPPFQTKAMTDLLGIDGQKPKMLPFDSNCENTGYHKFPWGGSIRHDSYDS</sequence>
<evidence type="ECO:0000313" key="2">
    <source>
        <dbReference type="EMBL" id="KAJ1371964.1"/>
    </source>
</evidence>
<gene>
    <name evidence="2" type="ORF">KIN20_034012</name>
</gene>
<keyword evidence="3" id="KW-1185">Reference proteome</keyword>
<feature type="region of interest" description="Disordered" evidence="1">
    <location>
        <begin position="30"/>
        <end position="53"/>
    </location>
</feature>
<evidence type="ECO:0000313" key="3">
    <source>
        <dbReference type="Proteomes" id="UP001196413"/>
    </source>
</evidence>
<proteinExistence type="predicted"/>
<dbReference type="AlphaFoldDB" id="A0AAD5R9G7"/>